<dbReference type="Proteomes" id="UP001244563">
    <property type="component" value="Unassembled WGS sequence"/>
</dbReference>
<reference evidence="1 2" key="1">
    <citation type="submission" date="2023-07" db="EMBL/GenBank/DDBJ databases">
        <title>Sorghum-associated microbial communities from plants grown in Nebraska, USA.</title>
        <authorList>
            <person name="Schachtman D."/>
        </authorList>
    </citation>
    <scope>NUCLEOTIDE SEQUENCE [LARGE SCALE GENOMIC DNA]</scope>
    <source>
        <strain evidence="1 2">CC523</strain>
    </source>
</reference>
<keyword evidence="2" id="KW-1185">Reference proteome</keyword>
<gene>
    <name evidence="1" type="ORF">J2T10_000084</name>
</gene>
<evidence type="ECO:0000313" key="2">
    <source>
        <dbReference type="Proteomes" id="UP001244563"/>
    </source>
</evidence>
<evidence type="ECO:0000313" key="1">
    <source>
        <dbReference type="EMBL" id="MDQ0100465.1"/>
    </source>
</evidence>
<comment type="caution">
    <text evidence="1">The sequence shown here is derived from an EMBL/GenBank/DDBJ whole genome shotgun (WGS) entry which is preliminary data.</text>
</comment>
<proteinExistence type="predicted"/>
<organism evidence="1 2">
    <name type="scientific">Paenarthrobacter nicotinovorans</name>
    <name type="common">Arthrobacter nicotinovorans</name>
    <dbReference type="NCBI Taxonomy" id="29320"/>
    <lineage>
        <taxon>Bacteria</taxon>
        <taxon>Bacillati</taxon>
        <taxon>Actinomycetota</taxon>
        <taxon>Actinomycetes</taxon>
        <taxon>Micrococcales</taxon>
        <taxon>Micrococcaceae</taxon>
        <taxon>Paenarthrobacter</taxon>
    </lineage>
</organism>
<dbReference type="RefSeq" id="WP_306876547.1">
    <property type="nucleotide sequence ID" value="NZ_JAUSSW010000001.1"/>
</dbReference>
<sequence length="156" mass="17427">MNNETNRLAQLIANAADKELGTRVATDGQPRRQDKAAALAIEAEYLFIRRSELPEVRESAPNAHTYYVGNDNIVFTSEENARKWVMADIAVWQHIAAKEDAAREAKQALDKRRDELAREIAGEAEGDPHSQVIYKGLVTTARIAIDRIIELEGKTT</sequence>
<dbReference type="EMBL" id="JAUSSW010000001">
    <property type="protein sequence ID" value="MDQ0100465.1"/>
    <property type="molecule type" value="Genomic_DNA"/>
</dbReference>
<accession>A0ABT9TFN8</accession>
<name>A0ABT9TFN8_PAENI</name>
<protein>
    <submittedName>
        <fullName evidence="1">Uncharacterized protein</fullName>
    </submittedName>
</protein>